<evidence type="ECO:0000313" key="3">
    <source>
        <dbReference type="Proteomes" id="UP001642540"/>
    </source>
</evidence>
<sequence length="177" mass="20083">MEVKYNQNAIRVWKLRQTEQVSSCFKFFKVKHKTKFAMTILLIFAVGFPLLNIRIAQGHGGHLCYNCKTCDWPPNKLACPPHRKCMENTSDDGTFRGNVRTRKNHTDPDENSAVAFVGIDLDQLQMFNYHHSVPRNLKICVCDTDLSSSSASSIDIHLQTATAHTFLTVIISVCRLL</sequence>
<reference evidence="2 3" key="1">
    <citation type="submission" date="2024-08" db="EMBL/GenBank/DDBJ databases">
        <authorList>
            <person name="Cucini C."/>
            <person name="Frati F."/>
        </authorList>
    </citation>
    <scope>NUCLEOTIDE SEQUENCE [LARGE SCALE GENOMIC DNA]</scope>
</reference>
<keyword evidence="1" id="KW-0472">Membrane</keyword>
<evidence type="ECO:0000313" key="2">
    <source>
        <dbReference type="EMBL" id="CAL8085018.1"/>
    </source>
</evidence>
<keyword evidence="3" id="KW-1185">Reference proteome</keyword>
<feature type="transmembrane region" description="Helical" evidence="1">
    <location>
        <begin position="36"/>
        <end position="55"/>
    </location>
</feature>
<keyword evidence="1" id="KW-0812">Transmembrane</keyword>
<protein>
    <submittedName>
        <fullName evidence="2">Uncharacterized protein</fullName>
    </submittedName>
</protein>
<dbReference type="EMBL" id="CAXLJM020000019">
    <property type="protein sequence ID" value="CAL8085018.1"/>
    <property type="molecule type" value="Genomic_DNA"/>
</dbReference>
<keyword evidence="1" id="KW-1133">Transmembrane helix</keyword>
<comment type="caution">
    <text evidence="2">The sequence shown here is derived from an EMBL/GenBank/DDBJ whole genome shotgun (WGS) entry which is preliminary data.</text>
</comment>
<evidence type="ECO:0000256" key="1">
    <source>
        <dbReference type="SAM" id="Phobius"/>
    </source>
</evidence>
<dbReference type="Proteomes" id="UP001642540">
    <property type="component" value="Unassembled WGS sequence"/>
</dbReference>
<proteinExistence type="predicted"/>
<name>A0ABP1Q316_9HEXA</name>
<accession>A0ABP1Q316</accession>
<gene>
    <name evidence="2" type="ORF">ODALV1_LOCUS5977</name>
</gene>
<organism evidence="2 3">
    <name type="scientific">Orchesella dallaii</name>
    <dbReference type="NCBI Taxonomy" id="48710"/>
    <lineage>
        <taxon>Eukaryota</taxon>
        <taxon>Metazoa</taxon>
        <taxon>Ecdysozoa</taxon>
        <taxon>Arthropoda</taxon>
        <taxon>Hexapoda</taxon>
        <taxon>Collembola</taxon>
        <taxon>Entomobryomorpha</taxon>
        <taxon>Entomobryoidea</taxon>
        <taxon>Orchesellidae</taxon>
        <taxon>Orchesellinae</taxon>
        <taxon>Orchesella</taxon>
    </lineage>
</organism>